<dbReference type="PATRIC" id="fig|1305731.5.peg.2145"/>
<keyword evidence="8 10" id="KW-1133">Transmembrane helix</keyword>
<evidence type="ECO:0000256" key="6">
    <source>
        <dbReference type="ARBA" id="ARBA00022692"/>
    </source>
</evidence>
<accession>A0A0P7ZBS8</accession>
<evidence type="ECO:0000256" key="8">
    <source>
        <dbReference type="ARBA" id="ARBA00022989"/>
    </source>
</evidence>
<dbReference type="GO" id="GO:0006935">
    <property type="term" value="P:chemotaxis"/>
    <property type="evidence" value="ECO:0007669"/>
    <property type="project" value="UniProtKB-KW"/>
</dbReference>
<evidence type="ECO:0000256" key="5">
    <source>
        <dbReference type="ARBA" id="ARBA00022500"/>
    </source>
</evidence>
<evidence type="ECO:0000256" key="2">
    <source>
        <dbReference type="ARBA" id="ARBA00004162"/>
    </source>
</evidence>
<keyword evidence="9 10" id="KW-0472">Membrane</keyword>
<keyword evidence="11" id="KW-0966">Cell projection</keyword>
<comment type="similarity">
    <text evidence="3 10">Belongs to the FliL family.</text>
</comment>
<dbReference type="Proteomes" id="UP000050416">
    <property type="component" value="Unassembled WGS sequence"/>
</dbReference>
<organism evidence="11 12">
    <name type="scientific">Marinobacter excellens HL-55</name>
    <dbReference type="NCBI Taxonomy" id="1305731"/>
    <lineage>
        <taxon>Bacteria</taxon>
        <taxon>Pseudomonadati</taxon>
        <taxon>Pseudomonadota</taxon>
        <taxon>Gammaproteobacteria</taxon>
        <taxon>Pseudomonadales</taxon>
        <taxon>Marinobacteraceae</taxon>
        <taxon>Marinobacter</taxon>
    </lineage>
</organism>
<evidence type="ECO:0000256" key="7">
    <source>
        <dbReference type="ARBA" id="ARBA00022779"/>
    </source>
</evidence>
<dbReference type="GO" id="GO:0009425">
    <property type="term" value="C:bacterial-type flagellum basal body"/>
    <property type="evidence" value="ECO:0007669"/>
    <property type="project" value="InterPro"/>
</dbReference>
<dbReference type="InterPro" id="IPR005503">
    <property type="entry name" value="FliL"/>
</dbReference>
<evidence type="ECO:0000256" key="3">
    <source>
        <dbReference type="ARBA" id="ARBA00008281"/>
    </source>
</evidence>
<reference evidence="11 12" key="1">
    <citation type="submission" date="2015-09" db="EMBL/GenBank/DDBJ databases">
        <title>Identification and resolution of microdiversity through metagenomic sequencing of parallel consortia.</title>
        <authorList>
            <person name="Nelson W.C."/>
            <person name="Romine M.F."/>
            <person name="Lindemann S.R."/>
        </authorList>
    </citation>
    <scope>NUCLEOTIDE SEQUENCE [LARGE SCALE GENOMIC DNA]</scope>
    <source>
        <strain evidence="11">HL-55</strain>
    </source>
</reference>
<feature type="transmembrane region" description="Helical" evidence="10">
    <location>
        <begin position="18"/>
        <end position="41"/>
    </location>
</feature>
<evidence type="ECO:0000256" key="10">
    <source>
        <dbReference type="RuleBase" id="RU364125"/>
    </source>
</evidence>
<evidence type="ECO:0000256" key="1">
    <source>
        <dbReference type="ARBA" id="ARBA00002254"/>
    </source>
</evidence>
<dbReference type="EMBL" id="LJZQ01000005">
    <property type="protein sequence ID" value="KPQ29624.1"/>
    <property type="molecule type" value="Genomic_DNA"/>
</dbReference>
<dbReference type="AlphaFoldDB" id="A0A0P7ZBS8"/>
<keyword evidence="10" id="KW-0997">Cell inner membrane</keyword>
<keyword evidence="5 10" id="KW-0145">Chemotaxis</keyword>
<dbReference type="OrthoDB" id="5616092at2"/>
<gene>
    <name evidence="11" type="primary">fliL</name>
    <name evidence="11" type="ORF">HLUCCX14_05355</name>
</gene>
<evidence type="ECO:0000256" key="4">
    <source>
        <dbReference type="ARBA" id="ARBA00022475"/>
    </source>
</evidence>
<dbReference type="STRING" id="1305731.GCA_000934705_01688"/>
<comment type="caution">
    <text evidence="11">The sequence shown here is derived from an EMBL/GenBank/DDBJ whole genome shotgun (WGS) entry which is preliminary data.</text>
</comment>
<sequence length="166" mass="17903">MAENNEAQAPAKKGKLKLIIMLAVIIILAVALSVVGTLWFLGDGFADSSEPDGSVPAEPTFVASTYTDLERALVTTVQAQGRQRYVQVHLSFEAKDPAALVAADTHMPLIRSKLVTVLGNSDFNELQTPDGRAALAGQMLVTVNEVLVQEGEPEIKQVLFRNFVVQ</sequence>
<evidence type="ECO:0000313" key="12">
    <source>
        <dbReference type="Proteomes" id="UP000050416"/>
    </source>
</evidence>
<keyword evidence="11" id="KW-0969">Cilium</keyword>
<dbReference type="GO" id="GO:0005886">
    <property type="term" value="C:plasma membrane"/>
    <property type="evidence" value="ECO:0007669"/>
    <property type="project" value="UniProtKB-SubCell"/>
</dbReference>
<evidence type="ECO:0000313" key="11">
    <source>
        <dbReference type="EMBL" id="KPQ29624.1"/>
    </source>
</evidence>
<evidence type="ECO:0000256" key="9">
    <source>
        <dbReference type="ARBA" id="ARBA00023136"/>
    </source>
</evidence>
<comment type="subcellular location">
    <subcellularLocation>
        <location evidence="10">Cell inner membrane</location>
    </subcellularLocation>
    <subcellularLocation>
        <location evidence="2">Cell membrane</location>
        <topology evidence="2">Single-pass membrane protein</topology>
    </subcellularLocation>
</comment>
<dbReference type="PANTHER" id="PTHR35091">
    <property type="entry name" value="FLAGELLAR PROTEIN FLIL"/>
    <property type="match status" value="1"/>
</dbReference>
<keyword evidence="11" id="KW-0282">Flagellum</keyword>
<comment type="function">
    <text evidence="1 10">Controls the rotational direction of flagella during chemotaxis.</text>
</comment>
<keyword evidence="6 10" id="KW-0812">Transmembrane</keyword>
<keyword evidence="7 10" id="KW-0283">Flagellar rotation</keyword>
<keyword evidence="4" id="KW-1003">Cell membrane</keyword>
<dbReference type="Pfam" id="PF03748">
    <property type="entry name" value="FliL"/>
    <property type="match status" value="1"/>
</dbReference>
<name>A0A0P7ZBS8_9GAMM</name>
<proteinExistence type="inferred from homology"/>
<protein>
    <recommendedName>
        <fullName evidence="10">Flagellar protein FliL</fullName>
    </recommendedName>
</protein>
<dbReference type="PANTHER" id="PTHR35091:SF2">
    <property type="entry name" value="FLAGELLAR PROTEIN FLIL"/>
    <property type="match status" value="1"/>
</dbReference>
<dbReference type="GO" id="GO:0071978">
    <property type="term" value="P:bacterial-type flagellum-dependent swarming motility"/>
    <property type="evidence" value="ECO:0007669"/>
    <property type="project" value="TreeGrafter"/>
</dbReference>